<keyword evidence="5" id="KW-0233">DNA recombination</keyword>
<evidence type="ECO:0000313" key="6">
    <source>
        <dbReference type="EMBL" id="QGQ27100.1"/>
    </source>
</evidence>
<sequence>MKTTLPVAGLFPNEESLLRLVTAVLVKLSDDWETGMKYLTI</sequence>
<evidence type="ECO:0000313" key="7">
    <source>
        <dbReference type="Proteomes" id="UP000427281"/>
    </source>
</evidence>
<dbReference type="AlphaFoldDB" id="A0A6I6AR50"/>
<dbReference type="InterPro" id="IPR001207">
    <property type="entry name" value="Transposase_mutator"/>
</dbReference>
<evidence type="ECO:0000256" key="2">
    <source>
        <dbReference type="ARBA" id="ARBA00010961"/>
    </source>
</evidence>
<keyword evidence="7" id="KW-1185">Reference proteome</keyword>
<dbReference type="Proteomes" id="UP000427281">
    <property type="component" value="Chromosome"/>
</dbReference>
<comment type="similarity">
    <text evidence="2">Belongs to the transposase mutator family.</text>
</comment>
<keyword evidence="4" id="KW-0238">DNA-binding</keyword>
<evidence type="ECO:0000256" key="5">
    <source>
        <dbReference type="ARBA" id="ARBA00023172"/>
    </source>
</evidence>
<gene>
    <name evidence="6" type="ORF">F1728_25620</name>
</gene>
<dbReference type="EMBL" id="CP043930">
    <property type="protein sequence ID" value="QGQ27100.1"/>
    <property type="molecule type" value="Genomic_DNA"/>
</dbReference>
<evidence type="ECO:0000256" key="3">
    <source>
        <dbReference type="ARBA" id="ARBA00022578"/>
    </source>
</evidence>
<protein>
    <recommendedName>
        <fullName evidence="8">Transposase</fullName>
    </recommendedName>
</protein>
<dbReference type="GO" id="GO:0004803">
    <property type="term" value="F:transposase activity"/>
    <property type="evidence" value="ECO:0007669"/>
    <property type="project" value="InterPro"/>
</dbReference>
<dbReference type="GO" id="GO:0003677">
    <property type="term" value="F:DNA binding"/>
    <property type="evidence" value="ECO:0007669"/>
    <property type="project" value="UniProtKB-KW"/>
</dbReference>
<proteinExistence type="inferred from homology"/>
<accession>A0A6I6AR50</accession>
<keyword evidence="3" id="KW-0815">Transposition</keyword>
<dbReference type="GO" id="GO:0006313">
    <property type="term" value="P:DNA transposition"/>
    <property type="evidence" value="ECO:0007669"/>
    <property type="project" value="InterPro"/>
</dbReference>
<dbReference type="Pfam" id="PF00872">
    <property type="entry name" value="Transposase_mut"/>
    <property type="match status" value="1"/>
</dbReference>
<evidence type="ECO:0008006" key="8">
    <source>
        <dbReference type="Google" id="ProtNLM"/>
    </source>
</evidence>
<dbReference type="KEGG" id="gim:F1728_25620"/>
<evidence type="ECO:0000256" key="1">
    <source>
        <dbReference type="ARBA" id="ARBA00002190"/>
    </source>
</evidence>
<organism evidence="6 7">
    <name type="scientific">Gimesia benthica</name>
    <dbReference type="NCBI Taxonomy" id="2608982"/>
    <lineage>
        <taxon>Bacteria</taxon>
        <taxon>Pseudomonadati</taxon>
        <taxon>Planctomycetota</taxon>
        <taxon>Planctomycetia</taxon>
        <taxon>Planctomycetales</taxon>
        <taxon>Planctomycetaceae</taxon>
        <taxon>Gimesia</taxon>
    </lineage>
</organism>
<name>A0A6I6AR50_9PLAN</name>
<reference evidence="6 7" key="1">
    <citation type="submission" date="2019-09" db="EMBL/GenBank/DDBJ databases">
        <title>Gimesia benthica sp. nov., a novel bacterium isolated from deep-sea water of the Northwest Indian Ocean.</title>
        <authorList>
            <person name="Dai X."/>
        </authorList>
    </citation>
    <scope>NUCLEOTIDE SEQUENCE [LARGE SCALE GENOMIC DNA]</scope>
    <source>
        <strain evidence="6 7">E7</strain>
    </source>
</reference>
<evidence type="ECO:0000256" key="4">
    <source>
        <dbReference type="ARBA" id="ARBA00023125"/>
    </source>
</evidence>
<comment type="function">
    <text evidence="1">Required for the transposition of the insertion element.</text>
</comment>